<dbReference type="Proteomes" id="UP000481872">
    <property type="component" value="Unassembled WGS sequence"/>
</dbReference>
<sequence length="83" mass="9621">MDKYYILVFNNTHEAMKAESVCKSEKIKPTMMPTPSYITKSCGISLKVDEIQFKNVKELINNEKFTIKSIYLKDKTSYCEVSI</sequence>
<proteinExistence type="predicted"/>
<dbReference type="RefSeq" id="WP_061996691.1">
    <property type="nucleotide sequence ID" value="NZ_JAAGPU010000007.1"/>
</dbReference>
<dbReference type="Pfam" id="PF11823">
    <property type="entry name" value="Se_S_carrier"/>
    <property type="match status" value="1"/>
</dbReference>
<protein>
    <submittedName>
        <fullName evidence="2">DUF3343 domain-containing protein</fullName>
    </submittedName>
</protein>
<feature type="domain" description="Putative Se/S carrier protein-like" evidence="1">
    <location>
        <begin position="4"/>
        <end position="71"/>
    </location>
</feature>
<name>A0A6M0H1I6_9CLOT</name>
<evidence type="ECO:0000313" key="2">
    <source>
        <dbReference type="EMBL" id="NEU04377.1"/>
    </source>
</evidence>
<dbReference type="EMBL" id="JAAGPU010000007">
    <property type="protein sequence ID" value="NEU04377.1"/>
    <property type="molecule type" value="Genomic_DNA"/>
</dbReference>
<keyword evidence="3" id="KW-1185">Reference proteome</keyword>
<evidence type="ECO:0000259" key="1">
    <source>
        <dbReference type="Pfam" id="PF11823"/>
    </source>
</evidence>
<organism evidence="2 3">
    <name type="scientific">Clostridium senegalense</name>
    <dbReference type="NCBI Taxonomy" id="1465809"/>
    <lineage>
        <taxon>Bacteria</taxon>
        <taxon>Bacillati</taxon>
        <taxon>Bacillota</taxon>
        <taxon>Clostridia</taxon>
        <taxon>Eubacteriales</taxon>
        <taxon>Clostridiaceae</taxon>
        <taxon>Clostridium</taxon>
    </lineage>
</organism>
<evidence type="ECO:0000313" key="3">
    <source>
        <dbReference type="Proteomes" id="UP000481872"/>
    </source>
</evidence>
<dbReference type="AlphaFoldDB" id="A0A6M0H1I6"/>
<gene>
    <name evidence="2" type="ORF">G3M99_05805</name>
</gene>
<reference evidence="2 3" key="1">
    <citation type="submission" date="2020-02" db="EMBL/GenBank/DDBJ databases">
        <title>Genome assembly of a novel Clostridium senegalense strain.</title>
        <authorList>
            <person name="Gupta T.B."/>
            <person name="Jauregui R."/>
            <person name="Maclean P."/>
            <person name="Nawarathana A."/>
            <person name="Brightwell G."/>
        </authorList>
    </citation>
    <scope>NUCLEOTIDE SEQUENCE [LARGE SCALE GENOMIC DNA]</scope>
    <source>
        <strain evidence="2 3">AGRFS4</strain>
    </source>
</reference>
<comment type="caution">
    <text evidence="2">The sequence shown here is derived from an EMBL/GenBank/DDBJ whole genome shotgun (WGS) entry which is preliminary data.</text>
</comment>
<accession>A0A6M0H1I6</accession>
<dbReference type="InterPro" id="IPR021778">
    <property type="entry name" value="Se/S_carrier-like"/>
</dbReference>